<comment type="similarity">
    <text evidence="1">Belongs to the class-I pyridine nucleotide-disulfide oxidoreductase family.</text>
</comment>
<keyword evidence="2" id="KW-0285">Flavoprotein</keyword>
<sequence length="462" mass="49152">MAQADTGVEDVDLLVVGGGKGGKTLAMDIARGGGRVAMVERGMIGGTCINVACIPTKTLVTSARLLDSLSRAEQVGIRTDKPVADLALLREHKEGVVAGMVDLNHRQFLDSGMDFILGTARFTGERTVRIDLDDGGTRLLRGKDVVINTGTVPGMPDIPGIAEAEPLTSETLLHLDRIPEHLVMIGGGYVGLEFAQMFAAFGSRVTLLHRGQRVLPREDPDVSEAVAGFLADAGVRLHMGVTITEVSRGPSGVTVRLSCGTEVTGTDVLVAVGREPVTKELGLDAAGVRTDARGFVEVDDRLATSAPRTWAVGDVAGSPQFTHVSLDDYRVVKANITGGDRRTTGRLVPWNLFTTPELARVGMTETEARAAGHDVRIARMPVAAIPRARTLRDTRGVWKAVVDRDSDRILGVALLGPDASEVLTVVQTAMLTGAPYTMLRDSIIAHPTMAEGLNMLFNAWTD</sequence>
<feature type="domain" description="FAD/NAD(P)-binding" evidence="9">
    <location>
        <begin position="12"/>
        <end position="326"/>
    </location>
</feature>
<evidence type="ECO:0000256" key="7">
    <source>
        <dbReference type="PIRSR" id="PIRSR000350-4"/>
    </source>
</evidence>
<comment type="cofactor">
    <cofactor evidence="6">
        <name>FAD</name>
        <dbReference type="ChEBI" id="CHEBI:57692"/>
    </cofactor>
    <text evidence="6">Binds 1 FAD per subunit.</text>
</comment>
<evidence type="ECO:0000259" key="8">
    <source>
        <dbReference type="Pfam" id="PF02852"/>
    </source>
</evidence>
<keyword evidence="4" id="KW-0560">Oxidoreductase</keyword>
<comment type="caution">
    <text evidence="10">The sequence shown here is derived from an EMBL/GenBank/DDBJ whole genome shotgun (WGS) entry which is preliminary data.</text>
</comment>
<dbReference type="PRINTS" id="PR00368">
    <property type="entry name" value="FADPNR"/>
</dbReference>
<feature type="binding site" evidence="6">
    <location>
        <begin position="186"/>
        <end position="193"/>
    </location>
    <ligand>
        <name>NAD(+)</name>
        <dbReference type="ChEBI" id="CHEBI:57540"/>
    </ligand>
</feature>
<dbReference type="InterPro" id="IPR004099">
    <property type="entry name" value="Pyr_nucl-diS_OxRdtase_dimer"/>
</dbReference>
<dbReference type="GO" id="GO:0003955">
    <property type="term" value="F:NAD(P)H dehydrogenase (quinone) activity"/>
    <property type="evidence" value="ECO:0007669"/>
    <property type="project" value="TreeGrafter"/>
</dbReference>
<dbReference type="PANTHER" id="PTHR43014">
    <property type="entry name" value="MERCURIC REDUCTASE"/>
    <property type="match status" value="1"/>
</dbReference>
<dbReference type="SUPFAM" id="SSF55424">
    <property type="entry name" value="FAD/NAD-linked reductases, dimerisation (C-terminal) domain"/>
    <property type="match status" value="1"/>
</dbReference>
<dbReference type="InterPro" id="IPR001100">
    <property type="entry name" value="Pyr_nuc-diS_OxRdtase"/>
</dbReference>
<keyword evidence="6" id="KW-0520">NAD</keyword>
<organism evidence="10 11">
    <name type="scientific">Streptomyces spiralis</name>
    <dbReference type="NCBI Taxonomy" id="66376"/>
    <lineage>
        <taxon>Bacteria</taxon>
        <taxon>Bacillati</taxon>
        <taxon>Actinomycetota</taxon>
        <taxon>Actinomycetes</taxon>
        <taxon>Kitasatosporales</taxon>
        <taxon>Streptomycetaceae</taxon>
        <taxon>Streptomyces</taxon>
    </lineage>
</organism>
<dbReference type="RefSeq" id="WP_189907442.1">
    <property type="nucleotide sequence ID" value="NZ_BNBC01000056.1"/>
</dbReference>
<dbReference type="SUPFAM" id="SSF51905">
    <property type="entry name" value="FAD/NAD(P)-binding domain"/>
    <property type="match status" value="1"/>
</dbReference>
<dbReference type="Proteomes" id="UP000641386">
    <property type="component" value="Unassembled WGS sequence"/>
</dbReference>
<dbReference type="PRINTS" id="PR00411">
    <property type="entry name" value="PNDRDTASEI"/>
</dbReference>
<proteinExistence type="inferred from homology"/>
<dbReference type="InterPro" id="IPR036188">
    <property type="entry name" value="FAD/NAD-bd_sf"/>
</dbReference>
<dbReference type="FunFam" id="3.30.390.30:FF:000001">
    <property type="entry name" value="Dihydrolipoyl dehydrogenase"/>
    <property type="match status" value="1"/>
</dbReference>
<dbReference type="Pfam" id="PF02852">
    <property type="entry name" value="Pyr_redox_dim"/>
    <property type="match status" value="1"/>
</dbReference>
<feature type="active site" description="Proton acceptor" evidence="5">
    <location>
        <position position="446"/>
    </location>
</feature>
<reference evidence="10" key="1">
    <citation type="journal article" date="2014" name="Int. J. Syst. Evol. Microbiol.">
        <title>Complete genome sequence of Corynebacterium casei LMG S-19264T (=DSM 44701T), isolated from a smear-ripened cheese.</title>
        <authorList>
            <consortium name="US DOE Joint Genome Institute (JGI-PGF)"/>
            <person name="Walter F."/>
            <person name="Albersmeier A."/>
            <person name="Kalinowski J."/>
            <person name="Ruckert C."/>
        </authorList>
    </citation>
    <scope>NUCLEOTIDE SEQUENCE</scope>
    <source>
        <strain evidence="10">JCM 3302</strain>
    </source>
</reference>
<evidence type="ECO:0000313" key="11">
    <source>
        <dbReference type="Proteomes" id="UP000641386"/>
    </source>
</evidence>
<dbReference type="GO" id="GO:0050660">
    <property type="term" value="F:flavin adenine dinucleotide binding"/>
    <property type="evidence" value="ECO:0007669"/>
    <property type="project" value="TreeGrafter"/>
</dbReference>
<dbReference type="PANTHER" id="PTHR43014:SF2">
    <property type="entry name" value="MERCURIC REDUCTASE"/>
    <property type="match status" value="1"/>
</dbReference>
<feature type="domain" description="Pyridine nucleotide-disulphide oxidoreductase dimerisation" evidence="8">
    <location>
        <begin position="348"/>
        <end position="453"/>
    </location>
</feature>
<dbReference type="InterPro" id="IPR016156">
    <property type="entry name" value="FAD/NAD-linked_Rdtase_dimer_sf"/>
</dbReference>
<keyword evidence="3 6" id="KW-0274">FAD</keyword>
<evidence type="ECO:0000256" key="6">
    <source>
        <dbReference type="PIRSR" id="PIRSR000350-3"/>
    </source>
</evidence>
<evidence type="ECO:0000256" key="1">
    <source>
        <dbReference type="ARBA" id="ARBA00007532"/>
    </source>
</evidence>
<reference evidence="10" key="2">
    <citation type="submission" date="2020-09" db="EMBL/GenBank/DDBJ databases">
        <authorList>
            <person name="Sun Q."/>
            <person name="Ohkuma M."/>
        </authorList>
    </citation>
    <scope>NUCLEOTIDE SEQUENCE</scope>
    <source>
        <strain evidence="10">JCM 3302</strain>
    </source>
</reference>
<dbReference type="PIRSF" id="PIRSF000350">
    <property type="entry name" value="Mercury_reductase_MerA"/>
    <property type="match status" value="1"/>
</dbReference>
<evidence type="ECO:0000256" key="4">
    <source>
        <dbReference type="ARBA" id="ARBA00023002"/>
    </source>
</evidence>
<feature type="binding site" evidence="6">
    <location>
        <position position="314"/>
    </location>
    <ligand>
        <name>FAD</name>
        <dbReference type="ChEBI" id="CHEBI:57692"/>
    </ligand>
</feature>
<keyword evidence="6" id="KW-0547">Nucleotide-binding</keyword>
<evidence type="ECO:0000256" key="3">
    <source>
        <dbReference type="ARBA" id="ARBA00022827"/>
    </source>
</evidence>
<dbReference type="Pfam" id="PF07992">
    <property type="entry name" value="Pyr_redox_2"/>
    <property type="match status" value="1"/>
</dbReference>
<name>A0A919AJ24_9ACTN</name>
<accession>A0A919AJ24</accession>
<feature type="disulfide bond" description="Redox-active" evidence="7">
    <location>
        <begin position="48"/>
        <end position="53"/>
    </location>
</feature>
<keyword evidence="11" id="KW-1185">Reference proteome</keyword>
<protein>
    <submittedName>
        <fullName evidence="10">Pyridine nucleotide-disulfide oxidoreductase</fullName>
    </submittedName>
</protein>
<feature type="binding site" evidence="6">
    <location>
        <position position="273"/>
    </location>
    <ligand>
        <name>NAD(+)</name>
        <dbReference type="ChEBI" id="CHEBI:57540"/>
    </ligand>
</feature>
<evidence type="ECO:0000256" key="5">
    <source>
        <dbReference type="PIRSR" id="PIRSR000350-2"/>
    </source>
</evidence>
<feature type="binding site" evidence="6">
    <location>
        <position position="57"/>
    </location>
    <ligand>
        <name>FAD</name>
        <dbReference type="ChEBI" id="CHEBI:57692"/>
    </ligand>
</feature>
<evidence type="ECO:0000313" key="10">
    <source>
        <dbReference type="EMBL" id="GHF09714.1"/>
    </source>
</evidence>
<dbReference type="Gene3D" id="3.50.50.60">
    <property type="entry name" value="FAD/NAD(P)-binding domain"/>
    <property type="match status" value="2"/>
</dbReference>
<dbReference type="AlphaFoldDB" id="A0A919AJ24"/>
<evidence type="ECO:0000259" key="9">
    <source>
        <dbReference type="Pfam" id="PF07992"/>
    </source>
</evidence>
<evidence type="ECO:0000256" key="2">
    <source>
        <dbReference type="ARBA" id="ARBA00022630"/>
    </source>
</evidence>
<gene>
    <name evidence="10" type="ORF">GCM10014715_76900</name>
</gene>
<dbReference type="InterPro" id="IPR023753">
    <property type="entry name" value="FAD/NAD-binding_dom"/>
</dbReference>
<dbReference type="Gene3D" id="3.30.390.30">
    <property type="match status" value="1"/>
</dbReference>
<dbReference type="EMBL" id="BNBC01000056">
    <property type="protein sequence ID" value="GHF09714.1"/>
    <property type="molecule type" value="Genomic_DNA"/>
</dbReference>